<keyword evidence="1" id="KW-0813">Transport</keyword>
<keyword evidence="2" id="KW-0547">Nucleotide-binding</keyword>
<dbReference type="InterPro" id="IPR051782">
    <property type="entry name" value="ABC_Transporter_VariousFunc"/>
</dbReference>
<dbReference type="GO" id="GO:0005524">
    <property type="term" value="F:ATP binding"/>
    <property type="evidence" value="ECO:0007669"/>
    <property type="project" value="UniProtKB-KW"/>
</dbReference>
<organism evidence="5 6">
    <name type="scientific">Skermanella aerolata</name>
    <dbReference type="NCBI Taxonomy" id="393310"/>
    <lineage>
        <taxon>Bacteria</taxon>
        <taxon>Pseudomonadati</taxon>
        <taxon>Pseudomonadota</taxon>
        <taxon>Alphaproteobacteria</taxon>
        <taxon>Rhodospirillales</taxon>
        <taxon>Azospirillaceae</taxon>
        <taxon>Skermanella</taxon>
    </lineage>
</organism>
<evidence type="ECO:0000313" key="5">
    <source>
        <dbReference type="EMBL" id="GEO41797.1"/>
    </source>
</evidence>
<gene>
    <name evidence="5" type="primary">nosF_2</name>
    <name evidence="5" type="ORF">SAE02_59450</name>
</gene>
<reference evidence="5 6" key="1">
    <citation type="submission" date="2019-07" db="EMBL/GenBank/DDBJ databases">
        <title>Whole genome shotgun sequence of Skermanella aerolata NBRC 106429.</title>
        <authorList>
            <person name="Hosoyama A."/>
            <person name="Uohara A."/>
            <person name="Ohji S."/>
            <person name="Ichikawa N."/>
        </authorList>
    </citation>
    <scope>NUCLEOTIDE SEQUENCE [LARGE SCALE GENOMIC DNA]</scope>
    <source>
        <strain evidence="5 6">NBRC 106429</strain>
    </source>
</reference>
<dbReference type="CDD" id="cd03230">
    <property type="entry name" value="ABC_DR_subfamily_A"/>
    <property type="match status" value="1"/>
</dbReference>
<dbReference type="PROSITE" id="PS00211">
    <property type="entry name" value="ABC_TRANSPORTER_1"/>
    <property type="match status" value="1"/>
</dbReference>
<dbReference type="RefSeq" id="WP_044435234.1">
    <property type="nucleotide sequence ID" value="NZ_BJYZ01000031.1"/>
</dbReference>
<dbReference type="GO" id="GO:0016887">
    <property type="term" value="F:ATP hydrolysis activity"/>
    <property type="evidence" value="ECO:0007669"/>
    <property type="project" value="InterPro"/>
</dbReference>
<dbReference type="OrthoDB" id="9778547at2"/>
<accession>A0A512DZ87</accession>
<evidence type="ECO:0000313" key="6">
    <source>
        <dbReference type="Proteomes" id="UP000321523"/>
    </source>
</evidence>
<dbReference type="InterPro" id="IPR017871">
    <property type="entry name" value="ABC_transporter-like_CS"/>
</dbReference>
<dbReference type="InterPro" id="IPR003439">
    <property type="entry name" value="ABC_transporter-like_ATP-bd"/>
</dbReference>
<keyword evidence="6" id="KW-1185">Reference proteome</keyword>
<feature type="domain" description="ABC transporter" evidence="4">
    <location>
        <begin position="6"/>
        <end position="233"/>
    </location>
</feature>
<evidence type="ECO:0000256" key="2">
    <source>
        <dbReference type="ARBA" id="ARBA00022741"/>
    </source>
</evidence>
<evidence type="ECO:0000256" key="3">
    <source>
        <dbReference type="ARBA" id="ARBA00022840"/>
    </source>
</evidence>
<dbReference type="EMBL" id="BJYZ01000031">
    <property type="protein sequence ID" value="GEO41797.1"/>
    <property type="molecule type" value="Genomic_DNA"/>
</dbReference>
<dbReference type="InterPro" id="IPR027417">
    <property type="entry name" value="P-loop_NTPase"/>
</dbReference>
<dbReference type="AlphaFoldDB" id="A0A512DZ87"/>
<name>A0A512DZ87_9PROT</name>
<keyword evidence="3 5" id="KW-0067">ATP-binding</keyword>
<dbReference type="Proteomes" id="UP000321523">
    <property type="component" value="Unassembled WGS sequence"/>
</dbReference>
<dbReference type="PANTHER" id="PTHR42939:SF1">
    <property type="entry name" value="ABC TRANSPORTER ATP-BINDING PROTEIN ALBC-RELATED"/>
    <property type="match status" value="1"/>
</dbReference>
<dbReference type="InterPro" id="IPR003593">
    <property type="entry name" value="AAA+_ATPase"/>
</dbReference>
<evidence type="ECO:0000259" key="4">
    <source>
        <dbReference type="PROSITE" id="PS50893"/>
    </source>
</evidence>
<dbReference type="PROSITE" id="PS50893">
    <property type="entry name" value="ABC_TRANSPORTER_2"/>
    <property type="match status" value="1"/>
</dbReference>
<evidence type="ECO:0000256" key="1">
    <source>
        <dbReference type="ARBA" id="ARBA00022448"/>
    </source>
</evidence>
<comment type="caution">
    <text evidence="5">The sequence shown here is derived from an EMBL/GenBank/DDBJ whole genome shotgun (WGS) entry which is preliminary data.</text>
</comment>
<dbReference type="SUPFAM" id="SSF52540">
    <property type="entry name" value="P-loop containing nucleoside triphosphate hydrolases"/>
    <property type="match status" value="1"/>
</dbReference>
<protein>
    <submittedName>
        <fullName evidence="5">ABC transporter ATP-binding protein</fullName>
    </submittedName>
</protein>
<dbReference type="PANTHER" id="PTHR42939">
    <property type="entry name" value="ABC TRANSPORTER ATP-BINDING PROTEIN ALBC-RELATED"/>
    <property type="match status" value="1"/>
</dbReference>
<sequence>MTDPSIDLINIEKRYGSQVAVRGVDLQLNASESVALVGHNGAGKTTLMKLMLGLIRPSAGTVRVLGEDPVASAAVRSRNGVGFLPETIAFNASMTGAEVITFFARLKGVPKAEGRDLLARVGLSDAAGQRVGTYSKGMRQRLGLAQALLGSPRVLLLDEPTTGLDPQLRQSFYAIISELRDAGATVLLSSHALTEIEGQTDRVAIMDRGRLIALGTIEKLRSIARLPVRMRISVESRAENLVQHLDGTVLNVSIINGAITGAEMNGFTVDLTCGDDSKMEVVRRAAAFGPTVRDIEIFPPTLDELYARFLDGERAG</sequence>
<dbReference type="Gene3D" id="3.40.50.300">
    <property type="entry name" value="P-loop containing nucleotide triphosphate hydrolases"/>
    <property type="match status" value="1"/>
</dbReference>
<dbReference type="Pfam" id="PF00005">
    <property type="entry name" value="ABC_tran"/>
    <property type="match status" value="1"/>
</dbReference>
<proteinExistence type="predicted"/>
<dbReference type="SMART" id="SM00382">
    <property type="entry name" value="AAA"/>
    <property type="match status" value="1"/>
</dbReference>